<gene>
    <name evidence="1" type="primary">rlmJ</name>
    <name evidence="2" type="ORF">BV133_562</name>
    <name evidence="3" type="ORF">BVIRIDIS_02080</name>
</gene>
<dbReference type="GO" id="GO:0036307">
    <property type="term" value="F:23S rRNA (adenine(2030)-N(6))-methyltransferase activity"/>
    <property type="evidence" value="ECO:0007669"/>
    <property type="project" value="UniProtKB-UniRule"/>
</dbReference>
<keyword evidence="1" id="KW-0698">rRNA processing</keyword>
<dbReference type="AlphaFoldDB" id="A0A0H5B7K4"/>
<feature type="binding site" evidence="1">
    <location>
        <begin position="140"/>
        <end position="141"/>
    </location>
    <ligand>
        <name>S-adenosyl-L-methionine</name>
        <dbReference type="ChEBI" id="CHEBI:59789"/>
    </ligand>
</feature>
<dbReference type="PATRIC" id="fig|1079.6.peg.792"/>
<feature type="binding site" evidence="1">
    <location>
        <position position="161"/>
    </location>
    <ligand>
        <name>S-adenosyl-L-methionine</name>
        <dbReference type="ChEBI" id="CHEBI:59789"/>
    </ligand>
</feature>
<dbReference type="InterPro" id="IPR029063">
    <property type="entry name" value="SAM-dependent_MTases_sf"/>
</dbReference>
<dbReference type="Pfam" id="PF04378">
    <property type="entry name" value="RsmJ"/>
    <property type="match status" value="1"/>
</dbReference>
<organism evidence="3 4">
    <name type="scientific">Blastochloris viridis</name>
    <name type="common">Rhodopseudomonas viridis</name>
    <dbReference type="NCBI Taxonomy" id="1079"/>
    <lineage>
        <taxon>Bacteria</taxon>
        <taxon>Pseudomonadati</taxon>
        <taxon>Pseudomonadota</taxon>
        <taxon>Alphaproteobacteria</taxon>
        <taxon>Hyphomicrobiales</taxon>
        <taxon>Blastochloridaceae</taxon>
        <taxon>Blastochloris</taxon>
    </lineage>
</organism>
<dbReference type="OrthoDB" id="9791274at2"/>
<evidence type="ECO:0000256" key="1">
    <source>
        <dbReference type="HAMAP-Rule" id="MF_00934"/>
    </source>
</evidence>
<keyword evidence="4" id="KW-1185">Reference proteome</keyword>
<feature type="binding site" evidence="1">
    <location>
        <position position="18"/>
    </location>
    <ligand>
        <name>S-adenosyl-L-methionine</name>
        <dbReference type="ChEBI" id="CHEBI:59789"/>
    </ligand>
</feature>
<proteinExistence type="inferred from homology"/>
<comment type="catalytic activity">
    <reaction evidence="1">
        <text>adenosine(2030) in 23S rRNA + S-adenosyl-L-methionine = N(6)-methyladenosine(2030) in 23S rRNA + S-adenosyl-L-homocysteine + H(+)</text>
        <dbReference type="Rhea" id="RHEA:43736"/>
        <dbReference type="Rhea" id="RHEA-COMP:10668"/>
        <dbReference type="Rhea" id="RHEA-COMP:10669"/>
        <dbReference type="ChEBI" id="CHEBI:15378"/>
        <dbReference type="ChEBI" id="CHEBI:57856"/>
        <dbReference type="ChEBI" id="CHEBI:59789"/>
        <dbReference type="ChEBI" id="CHEBI:74411"/>
        <dbReference type="ChEBI" id="CHEBI:74449"/>
        <dbReference type="EC" id="2.1.1.266"/>
    </reaction>
</comment>
<feature type="site" description="Interaction with substrate rRNA" evidence="1">
    <location>
        <position position="3"/>
    </location>
</feature>
<dbReference type="Proteomes" id="UP000065734">
    <property type="component" value="Chromosome I"/>
</dbReference>
<dbReference type="PANTHER" id="PTHR37426:SF1">
    <property type="entry name" value="RIBOSOMAL RNA LARGE SUBUNIT METHYLTRANSFERASE J"/>
    <property type="match status" value="1"/>
</dbReference>
<dbReference type="PANTHER" id="PTHR37426">
    <property type="entry name" value="RIBOSOMAL RNA LARGE SUBUNIT METHYLTRANSFERASE J"/>
    <property type="match status" value="1"/>
</dbReference>
<dbReference type="STRING" id="1079.BVIR_763"/>
<dbReference type="Gene3D" id="3.40.50.150">
    <property type="entry name" value="Vaccinia Virus protein VP39"/>
    <property type="match status" value="1"/>
</dbReference>
<feature type="binding site" evidence="1">
    <location>
        <position position="97"/>
    </location>
    <ligand>
        <name>S-adenosyl-L-methionine</name>
        <dbReference type="ChEBI" id="CHEBI:59789"/>
    </ligand>
</feature>
<keyword evidence="1" id="KW-0949">S-adenosyl-L-methionine</keyword>
<dbReference type="RefSeq" id="WP_055036493.1">
    <property type="nucleotide sequence ID" value="NZ_AP014854.2"/>
</dbReference>
<dbReference type="EMBL" id="LN907867">
    <property type="protein sequence ID" value="CUU41220.1"/>
    <property type="molecule type" value="Genomic_DNA"/>
</dbReference>
<evidence type="ECO:0000313" key="3">
    <source>
        <dbReference type="EMBL" id="CUU41220.1"/>
    </source>
</evidence>
<name>A0A0H5B7K4_BLAVI</name>
<sequence length="288" mass="31054">MNYRHAFHAGNFADILKHAVLAQALAYLGNKPAPFAVLDTHAGRGLYDLAADEATRTGEWRNGIGRLGAPLAPDAEAVLAPFRAALAANPPGHYPGSPSIIAALARPGDRLNFIERHPDDAAALAALFRRDKRVKVTELDGWLALPAFVPPPERRGVVLVDPPFELPGEFDRMLHGVEKAHARWPTGTYLLWYPLKDVTAAEAFANRLAHAGIPDIIRAELRVAAIRSDGPLAGCGVIAINPPYTLEQGLASLLPALAKRLGQDGRGRFRLDRLADEAAARPATRTPR</sequence>
<evidence type="ECO:0000313" key="2">
    <source>
        <dbReference type="EMBL" id="BAR98155.1"/>
    </source>
</evidence>
<dbReference type="InterPro" id="IPR007473">
    <property type="entry name" value="RlmJ"/>
</dbReference>
<dbReference type="EMBL" id="AP014854">
    <property type="protein sequence ID" value="BAR98155.1"/>
    <property type="molecule type" value="Genomic_DNA"/>
</dbReference>
<feature type="binding site" evidence="1">
    <location>
        <position position="41"/>
    </location>
    <ligand>
        <name>S-adenosyl-L-methionine</name>
        <dbReference type="ChEBI" id="CHEBI:59789"/>
    </ligand>
</feature>
<dbReference type="SUPFAM" id="SSF53335">
    <property type="entry name" value="S-adenosyl-L-methionine-dependent methyltransferases"/>
    <property type="match status" value="1"/>
</dbReference>
<comment type="function">
    <text evidence="1">Specifically methylates the adenine in position 2030 of 23S rRNA.</text>
</comment>
<reference evidence="3" key="2">
    <citation type="submission" date="2015-11" db="EMBL/GenBank/DDBJ databases">
        <authorList>
            <person name="Zhang Y."/>
            <person name="Guo Z."/>
        </authorList>
    </citation>
    <scope>NUCLEOTIDE SEQUENCE</scope>
    <source>
        <strain evidence="3">1</strain>
    </source>
</reference>
<comment type="similarity">
    <text evidence="1">Belongs to the RlmJ family.</text>
</comment>
<dbReference type="KEGG" id="bvr:BVIR_763"/>
<reference evidence="4" key="3">
    <citation type="journal article" date="2016" name="Genome Announc.">
        <title>Revised genome sequence of the purple photosynthetic bacterium Blastochloris viridis.</title>
        <authorList>
            <person name="Liu L.N."/>
            <person name="Faulkner M."/>
            <person name="Liu X."/>
            <person name="Huang F."/>
            <person name="Darby A.C."/>
            <person name="Hall N."/>
        </authorList>
    </citation>
    <scope>NUCLEOTIDE SEQUENCE [LARGE SCALE GENOMIC DNA]</scope>
    <source>
        <strain evidence="4">ATCC 19567 / DSM 133 / F</strain>
    </source>
</reference>
<feature type="active site" description="Proton acceptor" evidence="1">
    <location>
        <position position="161"/>
    </location>
</feature>
<keyword evidence="1" id="KW-0694">RNA-binding</keyword>
<dbReference type="GO" id="GO:0003723">
    <property type="term" value="F:RNA binding"/>
    <property type="evidence" value="ECO:0007669"/>
    <property type="project" value="UniProtKB-UniRule"/>
</dbReference>
<protein>
    <recommendedName>
        <fullName evidence="1">Ribosomal RNA large subunit methyltransferase J</fullName>
        <ecNumber evidence="1">2.1.1.266</ecNumber>
    </recommendedName>
    <alternativeName>
        <fullName evidence="1">23S rRNA (adenine(2030)-N6)-methyltransferase</fullName>
    </alternativeName>
    <alternativeName>
        <fullName evidence="1">23S rRNA m6A2030 methyltransferase</fullName>
    </alternativeName>
</protein>
<accession>A0A0H5B7K4</accession>
<feature type="binding site" evidence="1">
    <location>
        <position position="115"/>
    </location>
    <ligand>
        <name>S-adenosyl-L-methionine</name>
        <dbReference type="ChEBI" id="CHEBI:59789"/>
    </ligand>
</feature>
<keyword evidence="1" id="KW-0808">Transferase</keyword>
<reference evidence="2" key="1">
    <citation type="journal article" date="2015" name="Genome Announc.">
        <title>Complete Genome Sequence of the Bacteriochlorophyll b-Producing Photosynthetic Bacterium Blastochloris viridis.</title>
        <authorList>
            <person name="Tsukatani Y."/>
            <person name="Hirose Y."/>
            <person name="Harada J."/>
            <person name="Misawa N."/>
            <person name="Mori K."/>
            <person name="Inoue K."/>
            <person name="Tamiaki H."/>
        </authorList>
    </citation>
    <scope>NUCLEOTIDE SEQUENCE [LARGE SCALE GENOMIC DNA]</scope>
    <source>
        <strain evidence="2">DSM 133</strain>
    </source>
</reference>
<keyword evidence="1" id="KW-0489">Methyltransferase</keyword>
<dbReference type="HAMAP" id="MF_00934">
    <property type="entry name" value="23SrRNA_methyltr_J"/>
    <property type="match status" value="1"/>
</dbReference>
<dbReference type="GO" id="GO:0005829">
    <property type="term" value="C:cytosol"/>
    <property type="evidence" value="ECO:0007669"/>
    <property type="project" value="TreeGrafter"/>
</dbReference>
<dbReference type="EC" id="2.1.1.266" evidence="1"/>
<evidence type="ECO:0000313" key="4">
    <source>
        <dbReference type="Proteomes" id="UP000065734"/>
    </source>
</evidence>
<dbReference type="GO" id="GO:0070475">
    <property type="term" value="P:rRNA base methylation"/>
    <property type="evidence" value="ECO:0007669"/>
    <property type="project" value="UniProtKB-UniRule"/>
</dbReference>
<comment type="subunit">
    <text evidence="1">Monomer.</text>
</comment>